<protein>
    <submittedName>
        <fullName evidence="1">Uncharacterized protein</fullName>
    </submittedName>
</protein>
<sequence length="173" mass="18641">MDCRTDPALVVVEAVETALLDWFGAGQCPPKVGVTENVRRFAGDGAPLAAWDSHASQGCEEPFVWVRTMRRYRSQSFPAPAINASPCGLTRVVAVELGVGWCAVVDQEPSWSEYRTEADISQDVSWRLEEALCMAAKLISTEDGGRAVGTDTIAPYGPEGGVIAWTAVLYASF</sequence>
<proteinExistence type="predicted"/>
<evidence type="ECO:0000313" key="1">
    <source>
        <dbReference type="EMBL" id="AYP70011.1"/>
    </source>
</evidence>
<accession>A0A455M823</accession>
<gene>
    <name evidence="1" type="ORF">CRB2_25</name>
</gene>
<dbReference type="Proteomes" id="UP000292006">
    <property type="component" value="Segment"/>
</dbReference>
<dbReference type="EMBL" id="MK059749">
    <property type="protein sequence ID" value="AYP70011.1"/>
    <property type="molecule type" value="Genomic_DNA"/>
</dbReference>
<organism evidence="1 2">
    <name type="scientific">Mycobacterium phage CRB2</name>
    <dbReference type="NCBI Taxonomy" id="2483623"/>
    <lineage>
        <taxon>Viruses</taxon>
        <taxon>Duplodnaviria</taxon>
        <taxon>Heunggongvirae</taxon>
        <taxon>Uroviricota</taxon>
        <taxon>Caudoviricetes</taxon>
        <taxon>Bclasvirinae</taxon>
        <taxon>Quesadillavirus</taxon>
        <taxon>Quesadillavirus CRB2</taxon>
    </lineage>
</organism>
<name>A0A455M823_9CAUD</name>
<evidence type="ECO:0000313" key="2">
    <source>
        <dbReference type="Proteomes" id="UP000292006"/>
    </source>
</evidence>
<keyword evidence="2" id="KW-1185">Reference proteome</keyword>
<reference evidence="1 2" key="1">
    <citation type="journal article" date="2019" name="PLoS ONE">
        <title>Mycobacteriophage CRB2 defines a new subcluster in mycobacteriophage classification.</title>
        <authorList>
            <person name="Suarez C.A."/>
            <person name="Franceschelli J.J."/>
            <person name="Morbidoni H.R."/>
        </authorList>
    </citation>
    <scope>NUCLEOTIDE SEQUENCE [LARGE SCALE GENOMIC DNA]</scope>
</reference>